<dbReference type="InterPro" id="IPR049450">
    <property type="entry name" value="ACOT8-like_C"/>
</dbReference>
<dbReference type="InterPro" id="IPR029069">
    <property type="entry name" value="HotDog_dom_sf"/>
</dbReference>
<keyword evidence="5" id="KW-1185">Reference proteome</keyword>
<dbReference type="Pfam" id="PF20789">
    <property type="entry name" value="4HBT_3C"/>
    <property type="match status" value="1"/>
</dbReference>
<feature type="domain" description="Acyl-CoA thioesterase-like N-terminal HotDog" evidence="2">
    <location>
        <begin position="26"/>
        <end position="112"/>
    </location>
</feature>
<dbReference type="AlphaFoldDB" id="A0A848DQQ7"/>
<protein>
    <submittedName>
        <fullName evidence="4">Thioesterase family protein</fullName>
    </submittedName>
</protein>
<organism evidence="4 5">
    <name type="scientific">Pseudonocardia bannensis</name>
    <dbReference type="NCBI Taxonomy" id="630973"/>
    <lineage>
        <taxon>Bacteria</taxon>
        <taxon>Bacillati</taxon>
        <taxon>Actinomycetota</taxon>
        <taxon>Actinomycetes</taxon>
        <taxon>Pseudonocardiales</taxon>
        <taxon>Pseudonocardiaceae</taxon>
        <taxon>Pseudonocardia</taxon>
    </lineage>
</organism>
<dbReference type="SUPFAM" id="SSF54637">
    <property type="entry name" value="Thioesterase/thiol ester dehydrase-isomerase"/>
    <property type="match status" value="1"/>
</dbReference>
<name>A0A848DQQ7_9PSEU</name>
<accession>A0A848DQQ7</accession>
<dbReference type="InterPro" id="IPR049449">
    <property type="entry name" value="TesB_ACOT8-like_N"/>
</dbReference>
<feature type="region of interest" description="Disordered" evidence="1">
    <location>
        <begin position="120"/>
        <end position="140"/>
    </location>
</feature>
<reference evidence="4 5" key="1">
    <citation type="submission" date="2020-04" db="EMBL/GenBank/DDBJ databases">
        <authorList>
            <person name="Klaysubun C."/>
            <person name="Duangmal K."/>
            <person name="Lipun K."/>
        </authorList>
    </citation>
    <scope>NUCLEOTIDE SEQUENCE [LARGE SCALE GENOMIC DNA]</scope>
    <source>
        <strain evidence="4 5">DSM 45300</strain>
    </source>
</reference>
<evidence type="ECO:0000259" key="2">
    <source>
        <dbReference type="Pfam" id="PF13622"/>
    </source>
</evidence>
<dbReference type="EMBL" id="JAAXKZ010000136">
    <property type="protein sequence ID" value="NMH94853.1"/>
    <property type="molecule type" value="Genomic_DNA"/>
</dbReference>
<feature type="domain" description="Acyl-CoA thioesterase-like C-terminal" evidence="3">
    <location>
        <begin position="139"/>
        <end position="265"/>
    </location>
</feature>
<dbReference type="InterPro" id="IPR042171">
    <property type="entry name" value="Acyl-CoA_hotdog"/>
</dbReference>
<dbReference type="RefSeq" id="WP_169415529.1">
    <property type="nucleotide sequence ID" value="NZ_JAAXKZ010000136.1"/>
</dbReference>
<gene>
    <name evidence="4" type="ORF">HF519_25425</name>
</gene>
<dbReference type="Gene3D" id="2.40.160.210">
    <property type="entry name" value="Acyl-CoA thioesterase, double hotdog domain"/>
    <property type="match status" value="1"/>
</dbReference>
<dbReference type="Pfam" id="PF13622">
    <property type="entry name" value="4HBT_3"/>
    <property type="match status" value="1"/>
</dbReference>
<evidence type="ECO:0000259" key="3">
    <source>
        <dbReference type="Pfam" id="PF20789"/>
    </source>
</evidence>
<evidence type="ECO:0000313" key="5">
    <source>
        <dbReference type="Proteomes" id="UP000586918"/>
    </source>
</evidence>
<evidence type="ECO:0000256" key="1">
    <source>
        <dbReference type="SAM" id="MobiDB-lite"/>
    </source>
</evidence>
<proteinExistence type="predicted"/>
<evidence type="ECO:0000313" key="4">
    <source>
        <dbReference type="EMBL" id="NMH94853.1"/>
    </source>
</evidence>
<comment type="caution">
    <text evidence="4">The sequence shown here is derived from an EMBL/GenBank/DDBJ whole genome shotgun (WGS) entry which is preliminary data.</text>
</comment>
<dbReference type="Proteomes" id="UP000586918">
    <property type="component" value="Unassembled WGS sequence"/>
</dbReference>
<sequence>MSELEPFYLPLGDPDSGRFHATFSTTGPWFADAQHVGPPSALLVRALELCPPSRPDASELQLSRITVEVLGRVPAGDVEVRAQVERAGRSIEMLGAEMTAGGRAVLRARAWRLAAGDTGAAAAGEAAPLPPPTEGTLRTERPEGWLPGFMDALEWRWLHGWLAEPGPGSVWARQRVPLVAGEPTSPLQRLAVVADSANGAAARLDIREWLFVNTELTLHLHRAPVGEWIGLDAATAIGPTGLGTVSARLFDEHGHTGQATQSLIVRPR</sequence>